<gene>
    <name evidence="7" type="primary">nifA</name>
    <name evidence="7" type="ORF">TBK1r_08360</name>
</gene>
<keyword evidence="8" id="KW-1185">Reference proteome</keyword>
<keyword evidence="1" id="KW-0547">Nucleotide-binding</keyword>
<name>A0ABX5XIV8_9BACT</name>
<accession>A0ABX5XIV8</accession>
<dbReference type="SUPFAM" id="SSF46689">
    <property type="entry name" value="Homeodomain-like"/>
    <property type="match status" value="1"/>
</dbReference>
<evidence type="ECO:0000256" key="2">
    <source>
        <dbReference type="ARBA" id="ARBA00022840"/>
    </source>
</evidence>
<dbReference type="PROSITE" id="PS00675">
    <property type="entry name" value="SIGMA54_INTERACT_1"/>
    <property type="match status" value="1"/>
</dbReference>
<sequence length="345" mass="38224">MIITQSPKIKQLIKFAQRAGRSSAPVLLTGESGTGKELFAELIHQSSPRSSKAMVTVNCAALPENLLESELFGHEKGAFSGAVAARQGRFELANDGTLMLDEVSEIPIASQAKLLRVLESKRFERVGNSTPIDHDVRIVAASNRDLQHEIDEGNFRLDLFHRINVIEIVIPPLRERIGDIPPLAMHFIGQFKHEGEVEIEGLDAPAMKALARHDWPGNVRELRNVIHRACVLSDGPRISVEHLGLPETAESVDRRSGHSAHAGVADRTADRESDRAADGEDQPEPLPERWLHTHLEEVERQIITAAIDRFGNRRLVAEKLGVSPRTLTNKIKRYRESPGEGRKAA</sequence>
<dbReference type="Pfam" id="PF25601">
    <property type="entry name" value="AAA_lid_14"/>
    <property type="match status" value="1"/>
</dbReference>
<feature type="region of interest" description="Disordered" evidence="5">
    <location>
        <begin position="248"/>
        <end position="287"/>
    </location>
</feature>
<dbReference type="SUPFAM" id="SSF52540">
    <property type="entry name" value="P-loop containing nucleoside triphosphate hydrolases"/>
    <property type="match status" value="1"/>
</dbReference>
<dbReference type="Gene3D" id="1.10.10.60">
    <property type="entry name" value="Homeodomain-like"/>
    <property type="match status" value="1"/>
</dbReference>
<dbReference type="SMART" id="SM00382">
    <property type="entry name" value="AAA"/>
    <property type="match status" value="1"/>
</dbReference>
<dbReference type="PROSITE" id="PS50045">
    <property type="entry name" value="SIGMA54_INTERACT_4"/>
    <property type="match status" value="1"/>
</dbReference>
<dbReference type="Pfam" id="PF00158">
    <property type="entry name" value="Sigma54_activat"/>
    <property type="match status" value="1"/>
</dbReference>
<evidence type="ECO:0000256" key="4">
    <source>
        <dbReference type="ARBA" id="ARBA00023163"/>
    </source>
</evidence>
<dbReference type="Gene3D" id="1.10.8.60">
    <property type="match status" value="1"/>
</dbReference>
<proteinExistence type="predicted"/>
<dbReference type="Gene3D" id="3.40.50.300">
    <property type="entry name" value="P-loop containing nucleotide triphosphate hydrolases"/>
    <property type="match status" value="1"/>
</dbReference>
<dbReference type="InterPro" id="IPR002078">
    <property type="entry name" value="Sigma_54_int"/>
</dbReference>
<dbReference type="InterPro" id="IPR025944">
    <property type="entry name" value="Sigma_54_int_dom_CS"/>
</dbReference>
<dbReference type="InterPro" id="IPR058031">
    <property type="entry name" value="AAA_lid_NorR"/>
</dbReference>
<dbReference type="InterPro" id="IPR009057">
    <property type="entry name" value="Homeodomain-like_sf"/>
</dbReference>
<feature type="compositionally biased region" description="Basic and acidic residues" evidence="5">
    <location>
        <begin position="267"/>
        <end position="278"/>
    </location>
</feature>
<keyword evidence="4" id="KW-0804">Transcription</keyword>
<dbReference type="CDD" id="cd00009">
    <property type="entry name" value="AAA"/>
    <property type="match status" value="1"/>
</dbReference>
<evidence type="ECO:0000313" key="8">
    <source>
        <dbReference type="Proteomes" id="UP000318081"/>
    </source>
</evidence>
<dbReference type="Proteomes" id="UP000318081">
    <property type="component" value="Chromosome"/>
</dbReference>
<dbReference type="RefSeq" id="WP_145207640.1">
    <property type="nucleotide sequence ID" value="NZ_CP036432.1"/>
</dbReference>
<dbReference type="InterPro" id="IPR003593">
    <property type="entry name" value="AAA+_ATPase"/>
</dbReference>
<evidence type="ECO:0000313" key="7">
    <source>
        <dbReference type="EMBL" id="QDV81913.1"/>
    </source>
</evidence>
<evidence type="ECO:0000256" key="3">
    <source>
        <dbReference type="ARBA" id="ARBA00023015"/>
    </source>
</evidence>
<dbReference type="InterPro" id="IPR027417">
    <property type="entry name" value="P-loop_NTPase"/>
</dbReference>
<dbReference type="InterPro" id="IPR025662">
    <property type="entry name" value="Sigma_54_int_dom_ATP-bd_1"/>
</dbReference>
<dbReference type="PANTHER" id="PTHR32071">
    <property type="entry name" value="TRANSCRIPTIONAL REGULATORY PROTEIN"/>
    <property type="match status" value="1"/>
</dbReference>
<dbReference type="EMBL" id="CP036432">
    <property type="protein sequence ID" value="QDV81913.1"/>
    <property type="molecule type" value="Genomic_DNA"/>
</dbReference>
<dbReference type="PROSITE" id="PS00688">
    <property type="entry name" value="SIGMA54_INTERACT_3"/>
    <property type="match status" value="1"/>
</dbReference>
<evidence type="ECO:0000256" key="1">
    <source>
        <dbReference type="ARBA" id="ARBA00022741"/>
    </source>
</evidence>
<reference evidence="7 8" key="1">
    <citation type="submission" date="2019-02" db="EMBL/GenBank/DDBJ databases">
        <title>Deep-cultivation of Planctomycetes and their phenomic and genomic characterization uncovers novel biology.</title>
        <authorList>
            <person name="Wiegand S."/>
            <person name="Jogler M."/>
            <person name="Boedeker C."/>
            <person name="Pinto D."/>
            <person name="Vollmers J."/>
            <person name="Rivas-Marin E."/>
            <person name="Kohn T."/>
            <person name="Peeters S.H."/>
            <person name="Heuer A."/>
            <person name="Rast P."/>
            <person name="Oberbeckmann S."/>
            <person name="Bunk B."/>
            <person name="Jeske O."/>
            <person name="Meyerdierks A."/>
            <person name="Storesund J.E."/>
            <person name="Kallscheuer N."/>
            <person name="Luecker S."/>
            <person name="Lage O.M."/>
            <person name="Pohl T."/>
            <person name="Merkel B.J."/>
            <person name="Hornburger P."/>
            <person name="Mueller R.-W."/>
            <person name="Bruemmer F."/>
            <person name="Labrenz M."/>
            <person name="Spormann A.M."/>
            <person name="Op den Camp H."/>
            <person name="Overmann J."/>
            <person name="Amann R."/>
            <person name="Jetten M.S.M."/>
            <person name="Mascher T."/>
            <person name="Medema M.H."/>
            <person name="Devos D.P."/>
            <person name="Kaster A.-K."/>
            <person name="Ovreas L."/>
            <person name="Rohde M."/>
            <person name="Galperin M.Y."/>
            <person name="Jogler C."/>
        </authorList>
    </citation>
    <scope>NUCLEOTIDE SEQUENCE [LARGE SCALE GENOMIC DNA]</scope>
    <source>
        <strain evidence="7 8">TBK1r</strain>
    </source>
</reference>
<keyword evidence="2" id="KW-0067">ATP-binding</keyword>
<protein>
    <submittedName>
        <fullName evidence="7">Nif-specific regulatory protein</fullName>
    </submittedName>
</protein>
<feature type="domain" description="Sigma-54 factor interaction" evidence="6">
    <location>
        <begin position="2"/>
        <end position="231"/>
    </location>
</feature>
<evidence type="ECO:0000256" key="5">
    <source>
        <dbReference type="SAM" id="MobiDB-lite"/>
    </source>
</evidence>
<dbReference type="InterPro" id="IPR002197">
    <property type="entry name" value="HTH_Fis"/>
</dbReference>
<organism evidence="7 8">
    <name type="scientific">Stieleria magnilauensis</name>
    <dbReference type="NCBI Taxonomy" id="2527963"/>
    <lineage>
        <taxon>Bacteria</taxon>
        <taxon>Pseudomonadati</taxon>
        <taxon>Planctomycetota</taxon>
        <taxon>Planctomycetia</taxon>
        <taxon>Pirellulales</taxon>
        <taxon>Pirellulaceae</taxon>
        <taxon>Stieleria</taxon>
    </lineage>
</organism>
<dbReference type="Pfam" id="PF02954">
    <property type="entry name" value="HTH_8"/>
    <property type="match status" value="1"/>
</dbReference>
<keyword evidence="3" id="KW-0805">Transcription regulation</keyword>
<evidence type="ECO:0000259" key="6">
    <source>
        <dbReference type="PROSITE" id="PS50045"/>
    </source>
</evidence>